<protein>
    <submittedName>
        <fullName evidence="3">Uncharacterized protein</fullName>
    </submittedName>
</protein>
<comment type="caution">
    <text evidence="3">The sequence shown here is derived from an EMBL/GenBank/DDBJ whole genome shotgun (WGS) entry which is preliminary data.</text>
</comment>
<keyword evidence="2" id="KW-1133">Transmembrane helix</keyword>
<name>A1ZWR6_MICM2</name>
<keyword evidence="2" id="KW-0812">Transmembrane</keyword>
<feature type="transmembrane region" description="Helical" evidence="2">
    <location>
        <begin position="70"/>
        <end position="91"/>
    </location>
</feature>
<keyword evidence="2" id="KW-0472">Membrane</keyword>
<dbReference type="Proteomes" id="UP000004095">
    <property type="component" value="Unassembled WGS sequence"/>
</dbReference>
<organism evidence="3 4">
    <name type="scientific">Microscilla marina ATCC 23134</name>
    <dbReference type="NCBI Taxonomy" id="313606"/>
    <lineage>
        <taxon>Bacteria</taxon>
        <taxon>Pseudomonadati</taxon>
        <taxon>Bacteroidota</taxon>
        <taxon>Cytophagia</taxon>
        <taxon>Cytophagales</taxon>
        <taxon>Microscillaceae</taxon>
        <taxon>Microscilla</taxon>
    </lineage>
</organism>
<proteinExistence type="predicted"/>
<accession>A1ZWR6</accession>
<evidence type="ECO:0000256" key="1">
    <source>
        <dbReference type="SAM" id="MobiDB-lite"/>
    </source>
</evidence>
<dbReference type="RefSeq" id="WP_002703326.1">
    <property type="nucleotide sequence ID" value="NZ_AAWS01000053.1"/>
</dbReference>
<keyword evidence="4" id="KW-1185">Reference proteome</keyword>
<evidence type="ECO:0000256" key="2">
    <source>
        <dbReference type="SAM" id="Phobius"/>
    </source>
</evidence>
<feature type="region of interest" description="Disordered" evidence="1">
    <location>
        <begin position="39"/>
        <end position="58"/>
    </location>
</feature>
<evidence type="ECO:0000313" key="3">
    <source>
        <dbReference type="EMBL" id="EAY25198.1"/>
    </source>
</evidence>
<sequence length="92" mass="10384">MQDSSQNIEGQALKLWQGFTRSQATVFWRNYHQLLARSKAKQQENATKPPIDGSVPTIPVNTPPQKVNIWTVYLAIWGTVIFLGFILSLLAD</sequence>
<reference evidence="3 4" key="1">
    <citation type="submission" date="2007-01" db="EMBL/GenBank/DDBJ databases">
        <authorList>
            <person name="Haygood M."/>
            <person name="Podell S."/>
            <person name="Anderson C."/>
            <person name="Hopkinson B."/>
            <person name="Roe K."/>
            <person name="Barbeau K."/>
            <person name="Gaasterland T."/>
            <person name="Ferriera S."/>
            <person name="Johnson J."/>
            <person name="Kravitz S."/>
            <person name="Beeson K."/>
            <person name="Sutton G."/>
            <person name="Rogers Y.-H."/>
            <person name="Friedman R."/>
            <person name="Frazier M."/>
            <person name="Venter J.C."/>
        </authorList>
    </citation>
    <scope>NUCLEOTIDE SEQUENCE [LARGE SCALE GENOMIC DNA]</scope>
    <source>
        <strain evidence="3 4">ATCC 23134</strain>
    </source>
</reference>
<dbReference type="AlphaFoldDB" id="A1ZWR6"/>
<evidence type="ECO:0000313" key="4">
    <source>
        <dbReference type="Proteomes" id="UP000004095"/>
    </source>
</evidence>
<dbReference type="EMBL" id="AAWS01000053">
    <property type="protein sequence ID" value="EAY25198.1"/>
    <property type="molecule type" value="Genomic_DNA"/>
</dbReference>
<gene>
    <name evidence="3" type="ORF">M23134_06794</name>
</gene>